<gene>
    <name evidence="3" type="ORF">ACFPBZ_06325</name>
</gene>
<dbReference type="Gene3D" id="3.90.190.10">
    <property type="entry name" value="Protein tyrosine phosphatase superfamily"/>
    <property type="match status" value="1"/>
</dbReference>
<dbReference type="Proteomes" id="UP001595947">
    <property type="component" value="Unassembled WGS sequence"/>
</dbReference>
<protein>
    <submittedName>
        <fullName evidence="3">Protein-tyrosine phosphatase family protein</fullName>
    </submittedName>
</protein>
<dbReference type="SUPFAM" id="SSF52799">
    <property type="entry name" value="(Phosphotyrosine protein) phosphatases II"/>
    <property type="match status" value="1"/>
</dbReference>
<evidence type="ECO:0000313" key="3">
    <source>
        <dbReference type="EMBL" id="MFC5061813.1"/>
    </source>
</evidence>
<dbReference type="InterPro" id="IPR057023">
    <property type="entry name" value="PTP-SAK"/>
</dbReference>
<reference evidence="4" key="1">
    <citation type="journal article" date="2019" name="Int. J. Syst. Evol. Microbiol.">
        <title>The Global Catalogue of Microorganisms (GCM) 10K type strain sequencing project: providing services to taxonomists for standard genome sequencing and annotation.</title>
        <authorList>
            <consortium name="The Broad Institute Genomics Platform"/>
            <consortium name="The Broad Institute Genome Sequencing Center for Infectious Disease"/>
            <person name="Wu L."/>
            <person name="Ma J."/>
        </authorList>
    </citation>
    <scope>NUCLEOTIDE SEQUENCE [LARGE SCALE GENOMIC DNA]</scope>
    <source>
        <strain evidence="4">CGMCC 4.7093</strain>
    </source>
</reference>
<sequence length="165" mass="18477">MSPRSESPDDWRGGLVLPGRTVVRGRGVQYRVPAGREPDFGLYLGVDYHPAWEHDRLEWPDFGLPRDPLVAVRAIEDLHARARDGEYVETACRAGKGRTGTVVACLAILDGLPASHAVGWTRKHFHHRAVQTPWQRRWVRGFEALRGRHGAEVTARSRFPGRGTG</sequence>
<dbReference type="PROSITE" id="PS50056">
    <property type="entry name" value="TYR_PHOSPHATASE_2"/>
    <property type="match status" value="1"/>
</dbReference>
<dbReference type="EMBL" id="JBHSIV010000005">
    <property type="protein sequence ID" value="MFC5061813.1"/>
    <property type="molecule type" value="Genomic_DNA"/>
</dbReference>
<proteinExistence type="predicted"/>
<evidence type="ECO:0000313" key="4">
    <source>
        <dbReference type="Proteomes" id="UP001595947"/>
    </source>
</evidence>
<dbReference type="RefSeq" id="WP_378035167.1">
    <property type="nucleotide sequence ID" value="NZ_JBHSIV010000005.1"/>
</dbReference>
<dbReference type="Pfam" id="PF22784">
    <property type="entry name" value="PTP-SAK"/>
    <property type="match status" value="1"/>
</dbReference>
<accession>A0ABV9YID4</accession>
<comment type="caution">
    <text evidence="3">The sequence shown here is derived from an EMBL/GenBank/DDBJ whole genome shotgun (WGS) entry which is preliminary data.</text>
</comment>
<feature type="domain" description="Tyrosine specific protein phosphatases" evidence="2">
    <location>
        <begin position="66"/>
        <end position="124"/>
    </location>
</feature>
<evidence type="ECO:0000256" key="1">
    <source>
        <dbReference type="ARBA" id="ARBA00022801"/>
    </source>
</evidence>
<organism evidence="3 4">
    <name type="scientific">Actinomycetospora atypica</name>
    <dbReference type="NCBI Taxonomy" id="1290095"/>
    <lineage>
        <taxon>Bacteria</taxon>
        <taxon>Bacillati</taxon>
        <taxon>Actinomycetota</taxon>
        <taxon>Actinomycetes</taxon>
        <taxon>Pseudonocardiales</taxon>
        <taxon>Pseudonocardiaceae</taxon>
        <taxon>Actinomycetospora</taxon>
    </lineage>
</organism>
<keyword evidence="4" id="KW-1185">Reference proteome</keyword>
<keyword evidence="1" id="KW-0378">Hydrolase</keyword>
<evidence type="ECO:0000259" key="2">
    <source>
        <dbReference type="PROSITE" id="PS50056"/>
    </source>
</evidence>
<name>A0ABV9YID4_9PSEU</name>
<dbReference type="InterPro" id="IPR029021">
    <property type="entry name" value="Prot-tyrosine_phosphatase-like"/>
</dbReference>
<dbReference type="InterPro" id="IPR000387">
    <property type="entry name" value="Tyr_Pase_dom"/>
</dbReference>